<dbReference type="InterPro" id="IPR036388">
    <property type="entry name" value="WH-like_DNA-bd_sf"/>
</dbReference>
<dbReference type="SUPFAM" id="SSF46689">
    <property type="entry name" value="Homeodomain-like"/>
    <property type="match status" value="1"/>
</dbReference>
<evidence type="ECO:0000256" key="1">
    <source>
        <dbReference type="ARBA" id="ARBA00023015"/>
    </source>
</evidence>
<accession>A0ABT2Z144</accession>
<proteinExistence type="predicted"/>
<organism evidence="6 7">
    <name type="scientific">Albidovulum sediminicola</name>
    <dbReference type="NCBI Taxonomy" id="2984331"/>
    <lineage>
        <taxon>Bacteria</taxon>
        <taxon>Pseudomonadati</taxon>
        <taxon>Pseudomonadota</taxon>
        <taxon>Alphaproteobacteria</taxon>
        <taxon>Rhodobacterales</taxon>
        <taxon>Paracoccaceae</taxon>
        <taxon>Albidovulum</taxon>
    </lineage>
</organism>
<dbReference type="PANTHER" id="PTHR30514:SF9">
    <property type="entry name" value="TRANSCRIPTIONAL REGULATOR"/>
    <property type="match status" value="1"/>
</dbReference>
<dbReference type="Gene3D" id="1.10.10.10">
    <property type="entry name" value="Winged helix-like DNA-binding domain superfamily/Winged helix DNA-binding domain"/>
    <property type="match status" value="1"/>
</dbReference>
<dbReference type="InterPro" id="IPR009057">
    <property type="entry name" value="Homeodomain-like_sf"/>
</dbReference>
<dbReference type="InterPro" id="IPR001347">
    <property type="entry name" value="SIS_dom"/>
</dbReference>
<dbReference type="PANTHER" id="PTHR30514">
    <property type="entry name" value="GLUCOKINASE"/>
    <property type="match status" value="1"/>
</dbReference>
<reference evidence="6 7" key="1">
    <citation type="submission" date="2022-10" db="EMBL/GenBank/DDBJ databases">
        <title>Defluviimonas sp. nov., isolated from ocean surface water.</title>
        <authorList>
            <person name="He W."/>
            <person name="Wang L."/>
            <person name="Zhang D.-F."/>
        </authorList>
    </citation>
    <scope>NUCLEOTIDE SEQUENCE [LARGE SCALE GENOMIC DNA]</scope>
    <source>
        <strain evidence="6 7">WL0075</strain>
    </source>
</reference>
<gene>
    <name evidence="6" type="ORF">OE647_08750</name>
</gene>
<evidence type="ECO:0000259" key="5">
    <source>
        <dbReference type="PROSITE" id="PS51464"/>
    </source>
</evidence>
<keyword evidence="3" id="KW-0804">Transcription</keyword>
<evidence type="ECO:0000259" key="4">
    <source>
        <dbReference type="PROSITE" id="PS51071"/>
    </source>
</evidence>
<sequence>MADRASPHANGGDLVQRIQERYASLRKSERIVADYLREHAGTRLSLSITELAQTLGLSEATISRVSRALGYSGFPDLKLSLAEGAVTRSSFANIPAEIDQTDTLIGTSAKLANLLSVAIQGTQRMLDTERIDTCIQAIRNARKIVLVGVGGAAAICDEAAHLFMKAGLDAQASDDHYTQVVLAANLGPDSVMIGISHTGTTIGIASALKLARENGATTIALTSDPASPVGRAASTTLVTWSSATPSVPLYGDFLEGRISQIYLIDLMYIGLLFEEESSRSSNLKKTASALERFYQRSGGEA</sequence>
<dbReference type="InterPro" id="IPR047640">
    <property type="entry name" value="RpiR-like"/>
</dbReference>
<keyword evidence="2" id="KW-0238">DNA-binding</keyword>
<dbReference type="InterPro" id="IPR046348">
    <property type="entry name" value="SIS_dom_sf"/>
</dbReference>
<dbReference type="Gene3D" id="3.40.50.10490">
    <property type="entry name" value="Glucose-6-phosphate isomerase like protein, domain 1"/>
    <property type="match status" value="1"/>
</dbReference>
<dbReference type="PROSITE" id="PS51071">
    <property type="entry name" value="HTH_RPIR"/>
    <property type="match status" value="1"/>
</dbReference>
<evidence type="ECO:0000313" key="7">
    <source>
        <dbReference type="Proteomes" id="UP001652503"/>
    </source>
</evidence>
<feature type="domain" description="HTH rpiR-type" evidence="4">
    <location>
        <begin position="12"/>
        <end position="88"/>
    </location>
</feature>
<evidence type="ECO:0000256" key="2">
    <source>
        <dbReference type="ARBA" id="ARBA00023125"/>
    </source>
</evidence>
<dbReference type="RefSeq" id="WP_263721344.1">
    <property type="nucleotide sequence ID" value="NZ_JAOWLA010000007.1"/>
</dbReference>
<keyword evidence="1" id="KW-0805">Transcription regulation</keyword>
<dbReference type="InterPro" id="IPR035472">
    <property type="entry name" value="RpiR-like_SIS"/>
</dbReference>
<dbReference type="Pfam" id="PF01418">
    <property type="entry name" value="HTH_6"/>
    <property type="match status" value="1"/>
</dbReference>
<dbReference type="EMBL" id="JAOWLA010000007">
    <property type="protein sequence ID" value="MCV2864822.1"/>
    <property type="molecule type" value="Genomic_DNA"/>
</dbReference>
<evidence type="ECO:0000256" key="3">
    <source>
        <dbReference type="ARBA" id="ARBA00023163"/>
    </source>
</evidence>
<dbReference type="Pfam" id="PF01380">
    <property type="entry name" value="SIS"/>
    <property type="match status" value="1"/>
</dbReference>
<dbReference type="CDD" id="cd05013">
    <property type="entry name" value="SIS_RpiR"/>
    <property type="match status" value="1"/>
</dbReference>
<protein>
    <submittedName>
        <fullName evidence="6">MurR/RpiR family transcriptional regulator</fullName>
    </submittedName>
</protein>
<dbReference type="SUPFAM" id="SSF53697">
    <property type="entry name" value="SIS domain"/>
    <property type="match status" value="1"/>
</dbReference>
<evidence type="ECO:0000313" key="6">
    <source>
        <dbReference type="EMBL" id="MCV2864822.1"/>
    </source>
</evidence>
<keyword evidence="7" id="KW-1185">Reference proteome</keyword>
<name>A0ABT2Z144_9RHOB</name>
<dbReference type="Proteomes" id="UP001652503">
    <property type="component" value="Unassembled WGS sequence"/>
</dbReference>
<dbReference type="PROSITE" id="PS51464">
    <property type="entry name" value="SIS"/>
    <property type="match status" value="1"/>
</dbReference>
<feature type="domain" description="SIS" evidence="5">
    <location>
        <begin position="134"/>
        <end position="274"/>
    </location>
</feature>
<dbReference type="InterPro" id="IPR000281">
    <property type="entry name" value="HTH_RpiR"/>
</dbReference>
<comment type="caution">
    <text evidence="6">The sequence shown here is derived from an EMBL/GenBank/DDBJ whole genome shotgun (WGS) entry which is preliminary data.</text>
</comment>